<dbReference type="EMBL" id="CP125947">
    <property type="protein sequence ID" value="WHS63504.1"/>
    <property type="molecule type" value="Genomic_DNA"/>
</dbReference>
<dbReference type="Pfam" id="PF02104">
    <property type="entry name" value="SURF1"/>
    <property type="match status" value="1"/>
</dbReference>
<keyword evidence="5 6" id="KW-0472">Membrane</keyword>
<evidence type="ECO:0000256" key="2">
    <source>
        <dbReference type="ARBA" id="ARBA00007165"/>
    </source>
</evidence>
<comment type="caution">
    <text evidence="6">Lacks conserved residue(s) required for the propagation of feature annotation.</text>
</comment>
<keyword evidence="6" id="KW-1003">Cell membrane</keyword>
<comment type="similarity">
    <text evidence="2 6">Belongs to the SURF1 family.</text>
</comment>
<evidence type="ECO:0000256" key="6">
    <source>
        <dbReference type="RuleBase" id="RU363076"/>
    </source>
</evidence>
<evidence type="ECO:0000256" key="5">
    <source>
        <dbReference type="ARBA" id="ARBA00023136"/>
    </source>
</evidence>
<accession>A0ABY8SMA5</accession>
<dbReference type="PANTHER" id="PTHR23427">
    <property type="entry name" value="SURFEIT LOCUS PROTEIN"/>
    <property type="match status" value="1"/>
</dbReference>
<protein>
    <recommendedName>
        <fullName evidence="6">SURF1-like protein</fullName>
    </recommendedName>
</protein>
<evidence type="ECO:0000313" key="7">
    <source>
        <dbReference type="EMBL" id="WHS63504.1"/>
    </source>
</evidence>
<name>A0ABY8SMA5_9BURK</name>
<sequence>MKNQSAAQQRSPFAKAMLAFVGIALFLGFMALGTWQVQRRAWKLDLIERVDQRVHAAPVAAPNSAQWPHINAASYEYLPVTAQGIWLDKQTVLSKALTEAGAGFWVMTPLQQPDGSQILVNRGFTPEKMRAEWLKQIAEAGPSGETVTVIGLMRMSEPGGGFLRKNDGSTGQWFSRDVTAMTESMGLKHPAPYFIDQGVPAGNPAYTPPDANADVLRPGMTVIQFSNSHLVYALTWYGLAAMVVGAAWLVRRHHRAVAPG</sequence>
<dbReference type="PROSITE" id="PS50895">
    <property type="entry name" value="SURF1"/>
    <property type="match status" value="1"/>
</dbReference>
<organism evidence="7 8">
    <name type="scientific">Comamonas resistens</name>
    <dbReference type="NCBI Taxonomy" id="3046670"/>
    <lineage>
        <taxon>Bacteria</taxon>
        <taxon>Pseudomonadati</taxon>
        <taxon>Pseudomonadota</taxon>
        <taxon>Betaproteobacteria</taxon>
        <taxon>Burkholderiales</taxon>
        <taxon>Comamonadaceae</taxon>
        <taxon>Comamonas</taxon>
    </lineage>
</organism>
<feature type="transmembrane region" description="Helical" evidence="6">
    <location>
        <begin position="230"/>
        <end position="250"/>
    </location>
</feature>
<dbReference type="InterPro" id="IPR045214">
    <property type="entry name" value="Surf1/Surf4"/>
</dbReference>
<reference evidence="7 8" key="1">
    <citation type="submission" date="2023-05" db="EMBL/GenBank/DDBJ databases">
        <authorList>
            <person name="Yin Y."/>
            <person name="Lu Z."/>
        </authorList>
    </citation>
    <scope>NUCLEOTIDE SEQUENCE [LARGE SCALE GENOMIC DNA]</scope>
    <source>
        <strain evidence="7 8">ZM22</strain>
    </source>
</reference>
<evidence type="ECO:0000256" key="4">
    <source>
        <dbReference type="ARBA" id="ARBA00022989"/>
    </source>
</evidence>
<comment type="subcellular location">
    <subcellularLocation>
        <location evidence="6">Cell membrane</location>
        <topology evidence="6">Multi-pass membrane protein</topology>
    </subcellularLocation>
    <subcellularLocation>
        <location evidence="1">Membrane</location>
    </subcellularLocation>
</comment>
<gene>
    <name evidence="7" type="ORF">QMY55_13190</name>
</gene>
<dbReference type="PANTHER" id="PTHR23427:SF2">
    <property type="entry name" value="SURFEIT LOCUS PROTEIN 1"/>
    <property type="match status" value="1"/>
</dbReference>
<keyword evidence="8" id="KW-1185">Reference proteome</keyword>
<keyword evidence="3 6" id="KW-0812">Transmembrane</keyword>
<keyword evidence="4 6" id="KW-1133">Transmembrane helix</keyword>
<evidence type="ECO:0000256" key="1">
    <source>
        <dbReference type="ARBA" id="ARBA00004370"/>
    </source>
</evidence>
<dbReference type="InterPro" id="IPR002994">
    <property type="entry name" value="Surf1/Shy1"/>
</dbReference>
<dbReference type="Proteomes" id="UP001240697">
    <property type="component" value="Chromosome"/>
</dbReference>
<evidence type="ECO:0000256" key="3">
    <source>
        <dbReference type="ARBA" id="ARBA00022692"/>
    </source>
</evidence>
<evidence type="ECO:0000313" key="8">
    <source>
        <dbReference type="Proteomes" id="UP001240697"/>
    </source>
</evidence>
<proteinExistence type="inferred from homology"/>
<dbReference type="RefSeq" id="WP_283484661.1">
    <property type="nucleotide sequence ID" value="NZ_CP125947.1"/>
</dbReference>
<dbReference type="CDD" id="cd06662">
    <property type="entry name" value="SURF1"/>
    <property type="match status" value="1"/>
</dbReference>